<evidence type="ECO:0000313" key="3">
    <source>
        <dbReference type="Proteomes" id="UP001317779"/>
    </source>
</evidence>
<proteinExistence type="predicted"/>
<name>A0ABM8E080_9MICO</name>
<feature type="compositionally biased region" description="Basic and acidic residues" evidence="1">
    <location>
        <begin position="66"/>
        <end position="79"/>
    </location>
</feature>
<dbReference type="InterPro" id="IPR018691">
    <property type="entry name" value="DUF2188"/>
</dbReference>
<sequence length="97" mass="10741">MSEAQVMMAPFGAQRDRTREEHMMAKGDVSTYNEDGQWKSKVEGSSRAAHVGGTKAEQQAVGRQMAQDRHVEHTIRRMDGTIGAKNSYGNDQHPPKG</sequence>
<dbReference type="EMBL" id="AP027141">
    <property type="protein sequence ID" value="BDV31249.1"/>
    <property type="molecule type" value="Genomic_DNA"/>
</dbReference>
<protein>
    <recommendedName>
        <fullName evidence="4">DUF2188 domain-containing protein</fullName>
    </recommendedName>
</protein>
<accession>A0ABM8E080</accession>
<keyword evidence="3" id="KW-1185">Reference proteome</keyword>
<reference evidence="2 3" key="1">
    <citation type="submission" date="2022-12" db="EMBL/GenBank/DDBJ databases">
        <title>Microbacterium terricola strain KV-448 chromosome, complete genome.</title>
        <authorList>
            <person name="Oshima T."/>
            <person name="Moriya T."/>
            <person name="Bessho Y."/>
        </authorList>
    </citation>
    <scope>NUCLEOTIDE SEQUENCE [LARGE SCALE GENOMIC DNA]</scope>
    <source>
        <strain evidence="2 3">KV-448</strain>
    </source>
</reference>
<feature type="region of interest" description="Disordered" evidence="1">
    <location>
        <begin position="1"/>
        <end position="20"/>
    </location>
</feature>
<dbReference type="Proteomes" id="UP001317779">
    <property type="component" value="Chromosome"/>
</dbReference>
<gene>
    <name evidence="2" type="ORF">Microterr_19090</name>
</gene>
<evidence type="ECO:0000313" key="2">
    <source>
        <dbReference type="EMBL" id="BDV31249.1"/>
    </source>
</evidence>
<evidence type="ECO:0000256" key="1">
    <source>
        <dbReference type="SAM" id="MobiDB-lite"/>
    </source>
</evidence>
<feature type="region of interest" description="Disordered" evidence="1">
    <location>
        <begin position="43"/>
        <end position="97"/>
    </location>
</feature>
<organism evidence="2 3">
    <name type="scientific">Microbacterium terricola</name>
    <dbReference type="NCBI Taxonomy" id="344163"/>
    <lineage>
        <taxon>Bacteria</taxon>
        <taxon>Bacillati</taxon>
        <taxon>Actinomycetota</taxon>
        <taxon>Actinomycetes</taxon>
        <taxon>Micrococcales</taxon>
        <taxon>Microbacteriaceae</taxon>
        <taxon>Microbacterium</taxon>
    </lineage>
</organism>
<evidence type="ECO:0008006" key="4">
    <source>
        <dbReference type="Google" id="ProtNLM"/>
    </source>
</evidence>
<dbReference type="Pfam" id="PF09954">
    <property type="entry name" value="DUF2188"/>
    <property type="match status" value="1"/>
</dbReference>